<evidence type="ECO:0000313" key="1">
    <source>
        <dbReference type="EMBL" id="KAJ8628923.1"/>
    </source>
</evidence>
<protein>
    <submittedName>
        <fullName evidence="1">Uncharacterized protein</fullName>
    </submittedName>
</protein>
<dbReference type="Proteomes" id="UP001234297">
    <property type="component" value="Chromosome 7"/>
</dbReference>
<accession>A0ACC2L6D1</accession>
<dbReference type="EMBL" id="CM056815">
    <property type="protein sequence ID" value="KAJ8628923.1"/>
    <property type="molecule type" value="Genomic_DNA"/>
</dbReference>
<sequence length="315" mass="35376">MEERTPYRTLLEAAMSGTPKKMEELRSLLQDDPAILDGVMSVFAGKGFRIDADAVNKDGHTPLDVALLNANGLEFGRLKVQFWLVVCGARRLKLSRIISTINPERMFDGNDGKWFVEALLVVSVLMVSVAFQAGISPPGGVWQDTGYHNASQSSALKLVHHCAGQSVMSYVDPIRYEYFSMFNNITLSSSMLVIVMLLRRWHLSLWIFKLAPIVFTFISVWAMSTAYSISVSFISSVEEDSHSDRRKISSTTSLLLLGIFFTAYFINILHAGCLLIIWSSNVPTKLYEAFDRRHRSFKMKGHDCAARFYPVNVNA</sequence>
<evidence type="ECO:0000313" key="2">
    <source>
        <dbReference type="Proteomes" id="UP001234297"/>
    </source>
</evidence>
<proteinExistence type="predicted"/>
<organism evidence="1 2">
    <name type="scientific">Persea americana</name>
    <name type="common">Avocado</name>
    <dbReference type="NCBI Taxonomy" id="3435"/>
    <lineage>
        <taxon>Eukaryota</taxon>
        <taxon>Viridiplantae</taxon>
        <taxon>Streptophyta</taxon>
        <taxon>Embryophyta</taxon>
        <taxon>Tracheophyta</taxon>
        <taxon>Spermatophyta</taxon>
        <taxon>Magnoliopsida</taxon>
        <taxon>Magnoliidae</taxon>
        <taxon>Laurales</taxon>
        <taxon>Lauraceae</taxon>
        <taxon>Persea</taxon>
    </lineage>
</organism>
<comment type="caution">
    <text evidence="1">The sequence shown here is derived from an EMBL/GenBank/DDBJ whole genome shotgun (WGS) entry which is preliminary data.</text>
</comment>
<reference evidence="1 2" key="1">
    <citation type="journal article" date="2022" name="Hortic Res">
        <title>A haplotype resolved chromosomal level avocado genome allows analysis of novel avocado genes.</title>
        <authorList>
            <person name="Nath O."/>
            <person name="Fletcher S.J."/>
            <person name="Hayward A."/>
            <person name="Shaw L.M."/>
            <person name="Masouleh A.K."/>
            <person name="Furtado A."/>
            <person name="Henry R.J."/>
            <person name="Mitter N."/>
        </authorList>
    </citation>
    <scope>NUCLEOTIDE SEQUENCE [LARGE SCALE GENOMIC DNA]</scope>
    <source>
        <strain evidence="2">cv. Hass</strain>
    </source>
</reference>
<name>A0ACC2L6D1_PERAE</name>
<keyword evidence="2" id="KW-1185">Reference proteome</keyword>
<gene>
    <name evidence="1" type="ORF">MRB53_022246</name>
</gene>